<accession>F1Z8B2</accession>
<gene>
    <name evidence="1" type="ORF">Y88_1175</name>
</gene>
<dbReference type="InParanoid" id="F1Z8B2"/>
<reference evidence="1 2" key="1">
    <citation type="journal article" date="2012" name="J. Bacteriol.">
        <title>Draft Genome Sequence of Novosphingobium nitrogenifigens Y88T.</title>
        <authorList>
            <person name="Strabala T.J."/>
            <person name="Macdonald L."/>
            <person name="Liu V."/>
            <person name="Smit A.M."/>
        </authorList>
    </citation>
    <scope>NUCLEOTIDE SEQUENCE [LARGE SCALE GENOMIC DNA]</scope>
    <source>
        <strain evidence="1 2">DSM 19370</strain>
    </source>
</reference>
<sequence length="41" mass="4579">MQPSPYVPHTYFLLEIPDIDHDFAAGRKGKACNGSSRCRLS</sequence>
<evidence type="ECO:0000313" key="1">
    <source>
        <dbReference type="EMBL" id="EGD59113.1"/>
    </source>
</evidence>
<dbReference type="EMBL" id="AEWJ01000037">
    <property type="protein sequence ID" value="EGD59113.1"/>
    <property type="molecule type" value="Genomic_DNA"/>
</dbReference>
<keyword evidence="2" id="KW-1185">Reference proteome</keyword>
<name>F1Z8B2_9SPHN</name>
<dbReference type="HOGENOM" id="CLU_3273567_0_0_5"/>
<protein>
    <submittedName>
        <fullName evidence="1">Uncharacterized protein</fullName>
    </submittedName>
</protein>
<dbReference type="AlphaFoldDB" id="F1Z8B2"/>
<comment type="caution">
    <text evidence="1">The sequence shown here is derived from an EMBL/GenBank/DDBJ whole genome shotgun (WGS) entry which is preliminary data.</text>
</comment>
<proteinExistence type="predicted"/>
<dbReference type="Proteomes" id="UP000004728">
    <property type="component" value="Unassembled WGS sequence"/>
</dbReference>
<evidence type="ECO:0000313" key="2">
    <source>
        <dbReference type="Proteomes" id="UP000004728"/>
    </source>
</evidence>
<organism evidence="1 2">
    <name type="scientific">Novosphingobium nitrogenifigens DSM 19370</name>
    <dbReference type="NCBI Taxonomy" id="983920"/>
    <lineage>
        <taxon>Bacteria</taxon>
        <taxon>Pseudomonadati</taxon>
        <taxon>Pseudomonadota</taxon>
        <taxon>Alphaproteobacteria</taxon>
        <taxon>Sphingomonadales</taxon>
        <taxon>Sphingomonadaceae</taxon>
        <taxon>Novosphingobium</taxon>
    </lineage>
</organism>